<evidence type="ECO:0000256" key="3">
    <source>
        <dbReference type="ARBA" id="ARBA00022840"/>
    </source>
</evidence>
<dbReference type="InterPro" id="IPR027417">
    <property type="entry name" value="P-loop_NTPase"/>
</dbReference>
<dbReference type="EMBL" id="BMZS01000004">
    <property type="protein sequence ID" value="GHD49211.1"/>
    <property type="molecule type" value="Genomic_DNA"/>
</dbReference>
<sequence>MSQSKAGRPPAGTPVVAVEKLTIAQPHGRVLLHQADFALAAGEVVILAGPSGSGKSTLVNLLSGAISAADEGWRIAGHVTYGGSRVDLASERVTLGGVVFQNFALFDELTVGQNLAIAAEHNELVGPALVSAIDGLLKDVDRSVPVNSCSGGQQQRVAIARTLLGNHPVLFLDEPNSGLDVSASKRLAGLIRSLSRDVGVPVVIIAHHYRHLIDVADRVLMLDPRSHALVELPADAHRLEQELEAIEAAHGEPVAEADRPVAPDRVTAKVAVSAGPMRASAAWRLDWTMRFLAGYLWELCFSPSALLFVGLGSVIVGFVTTWFIFQYLPFRDLLLPIIHSDALAGVAFAELRVLAPLTTAVLIGTRNAALIGADIGHKVYSDQIKAMRNLNVPHDVYLTGTILVASAVASIVLVLMSECLTGWVAMATWAYIFPDDSTYMWRDQYFQRLWPPGQLLMDGTDWIAAKAVPSIVGAAGIALYFGYRAKSTVVDINQSIAQALIWGLSYILIWQSVLTLIEFKYVSARLETTF</sequence>
<accession>A0A919CPU6</accession>
<dbReference type="GO" id="GO:0022857">
    <property type="term" value="F:transmembrane transporter activity"/>
    <property type="evidence" value="ECO:0007669"/>
    <property type="project" value="TreeGrafter"/>
</dbReference>
<dbReference type="GO" id="GO:0043190">
    <property type="term" value="C:ATP-binding cassette (ABC) transporter complex"/>
    <property type="evidence" value="ECO:0007669"/>
    <property type="project" value="InterPro"/>
</dbReference>
<feature type="domain" description="ABC transporter" evidence="5">
    <location>
        <begin position="16"/>
        <end position="249"/>
    </location>
</feature>
<comment type="similarity">
    <text evidence="1">Belongs to the ABC transporter superfamily.</text>
</comment>
<dbReference type="Gene3D" id="3.40.50.300">
    <property type="entry name" value="P-loop containing nucleotide triphosphate hydrolases"/>
    <property type="match status" value="1"/>
</dbReference>
<dbReference type="InterPro" id="IPR003439">
    <property type="entry name" value="ABC_transporter-like_ATP-bd"/>
</dbReference>
<dbReference type="Pfam" id="PF00005">
    <property type="entry name" value="ABC_tran"/>
    <property type="match status" value="1"/>
</dbReference>
<feature type="transmembrane region" description="Helical" evidence="4">
    <location>
        <begin position="495"/>
        <end position="517"/>
    </location>
</feature>
<comment type="caution">
    <text evidence="6">The sequence shown here is derived from an EMBL/GenBank/DDBJ whole genome shotgun (WGS) entry which is preliminary data.</text>
</comment>
<gene>
    <name evidence="6" type="primary">cysA</name>
    <name evidence="6" type="ORF">GCM10017083_21200</name>
</gene>
<keyword evidence="4" id="KW-1133">Transmembrane helix</keyword>
<dbReference type="GO" id="GO:0016887">
    <property type="term" value="F:ATP hydrolysis activity"/>
    <property type="evidence" value="ECO:0007669"/>
    <property type="project" value="InterPro"/>
</dbReference>
<dbReference type="PANTHER" id="PTHR24220">
    <property type="entry name" value="IMPORT ATP-BINDING PROTEIN"/>
    <property type="match status" value="1"/>
</dbReference>
<evidence type="ECO:0000313" key="6">
    <source>
        <dbReference type="EMBL" id="GHD49211.1"/>
    </source>
</evidence>
<dbReference type="AlphaFoldDB" id="A0A919CPU6"/>
<evidence type="ECO:0000256" key="4">
    <source>
        <dbReference type="SAM" id="Phobius"/>
    </source>
</evidence>
<dbReference type="InterPro" id="IPR015854">
    <property type="entry name" value="ABC_transpr_LolD-like"/>
</dbReference>
<dbReference type="InterPro" id="IPR003593">
    <property type="entry name" value="AAA+_ATPase"/>
</dbReference>
<dbReference type="PANTHER" id="PTHR24220:SF689">
    <property type="entry name" value="LIPOPROTEIN-RELEASING SYSTEM ATP-BINDING PROTEIN LOLD"/>
    <property type="match status" value="1"/>
</dbReference>
<keyword evidence="4" id="KW-0812">Transmembrane</keyword>
<evidence type="ECO:0000256" key="2">
    <source>
        <dbReference type="ARBA" id="ARBA00022741"/>
    </source>
</evidence>
<evidence type="ECO:0000259" key="5">
    <source>
        <dbReference type="PROSITE" id="PS50893"/>
    </source>
</evidence>
<dbReference type="RefSeq" id="WP_189989158.1">
    <property type="nucleotide sequence ID" value="NZ_BMZS01000004.1"/>
</dbReference>
<dbReference type="GO" id="GO:0005524">
    <property type="term" value="F:ATP binding"/>
    <property type="evidence" value="ECO:0007669"/>
    <property type="project" value="UniProtKB-KW"/>
</dbReference>
<proteinExistence type="inferred from homology"/>
<dbReference type="Proteomes" id="UP000630353">
    <property type="component" value="Unassembled WGS sequence"/>
</dbReference>
<keyword evidence="2" id="KW-0547">Nucleotide-binding</keyword>
<keyword evidence="4" id="KW-0472">Membrane</keyword>
<reference evidence="6" key="1">
    <citation type="journal article" date="2014" name="Int. J. Syst. Evol. Microbiol.">
        <title>Complete genome sequence of Corynebacterium casei LMG S-19264T (=DSM 44701T), isolated from a smear-ripened cheese.</title>
        <authorList>
            <consortium name="US DOE Joint Genome Institute (JGI-PGF)"/>
            <person name="Walter F."/>
            <person name="Albersmeier A."/>
            <person name="Kalinowski J."/>
            <person name="Ruckert C."/>
        </authorList>
    </citation>
    <scope>NUCLEOTIDE SEQUENCE</scope>
    <source>
        <strain evidence="6">KCTC 42651</strain>
    </source>
</reference>
<evidence type="ECO:0000313" key="7">
    <source>
        <dbReference type="Proteomes" id="UP000630353"/>
    </source>
</evidence>
<evidence type="ECO:0000256" key="1">
    <source>
        <dbReference type="ARBA" id="ARBA00005417"/>
    </source>
</evidence>
<feature type="transmembrane region" description="Helical" evidence="4">
    <location>
        <begin position="422"/>
        <end position="441"/>
    </location>
</feature>
<reference evidence="6" key="2">
    <citation type="submission" date="2020-09" db="EMBL/GenBank/DDBJ databases">
        <authorList>
            <person name="Sun Q."/>
            <person name="Kim S."/>
        </authorList>
    </citation>
    <scope>NUCLEOTIDE SEQUENCE</scope>
    <source>
        <strain evidence="6">KCTC 42651</strain>
    </source>
</reference>
<feature type="transmembrane region" description="Helical" evidence="4">
    <location>
        <begin position="305"/>
        <end position="325"/>
    </location>
</feature>
<dbReference type="InterPro" id="IPR030802">
    <property type="entry name" value="Permease_MalE"/>
</dbReference>
<keyword evidence="7" id="KW-1185">Reference proteome</keyword>
<dbReference type="SUPFAM" id="SSF52540">
    <property type="entry name" value="P-loop containing nucleoside triphosphate hydrolases"/>
    <property type="match status" value="1"/>
</dbReference>
<dbReference type="PROSITE" id="PS50893">
    <property type="entry name" value="ABC_TRANSPORTER_2"/>
    <property type="match status" value="1"/>
</dbReference>
<dbReference type="PROSITE" id="PS00211">
    <property type="entry name" value="ABC_TRANSPORTER_1"/>
    <property type="match status" value="1"/>
</dbReference>
<dbReference type="Pfam" id="PF02405">
    <property type="entry name" value="MlaE"/>
    <property type="match status" value="1"/>
</dbReference>
<organism evidence="6 7">
    <name type="scientific">Thalassobaculum fulvum</name>
    <dbReference type="NCBI Taxonomy" id="1633335"/>
    <lineage>
        <taxon>Bacteria</taxon>
        <taxon>Pseudomonadati</taxon>
        <taxon>Pseudomonadota</taxon>
        <taxon>Alphaproteobacteria</taxon>
        <taxon>Rhodospirillales</taxon>
        <taxon>Thalassobaculaceae</taxon>
        <taxon>Thalassobaculum</taxon>
    </lineage>
</organism>
<name>A0A919CPU6_9PROT</name>
<dbReference type="SMART" id="SM00382">
    <property type="entry name" value="AAA"/>
    <property type="match status" value="1"/>
</dbReference>
<feature type="transmembrane region" description="Helical" evidence="4">
    <location>
        <begin position="462"/>
        <end position="483"/>
    </location>
</feature>
<keyword evidence="3 6" id="KW-0067">ATP-binding</keyword>
<dbReference type="InterPro" id="IPR017871">
    <property type="entry name" value="ABC_transporter-like_CS"/>
</dbReference>
<protein>
    <submittedName>
        <fullName evidence="6">Sulfate ABC transporter ATP-binding protein</fullName>
    </submittedName>
</protein>